<dbReference type="Pfam" id="PF02635">
    <property type="entry name" value="DsrE"/>
    <property type="match status" value="1"/>
</dbReference>
<protein>
    <recommendedName>
        <fullName evidence="3">DsrE family protein</fullName>
    </recommendedName>
</protein>
<dbReference type="Gene3D" id="3.40.1260.10">
    <property type="entry name" value="DsrEFH-like"/>
    <property type="match status" value="1"/>
</dbReference>
<evidence type="ECO:0000313" key="2">
    <source>
        <dbReference type="Proteomes" id="UP001061361"/>
    </source>
</evidence>
<sequence>MHDIPASESLFIIWSSPDPEVADNLVFMYGHNSMKRDWWGRVRLIVWGPSAKLAATDEHIRKRLAEMEDDGVEIWACRACADNYGVTEELEKAGLNVFHVGQATTEMLKAGWKNLTF</sequence>
<proteinExistence type="predicted"/>
<accession>A0ABM8APD5</accession>
<dbReference type="RefSeq" id="WP_264983307.1">
    <property type="nucleotide sequence ID" value="NZ_AP026708.1"/>
</dbReference>
<dbReference type="InterPro" id="IPR027396">
    <property type="entry name" value="DsrEFH-like"/>
</dbReference>
<organism evidence="1 2">
    <name type="scientific">Pseudodesulfovibrio portus</name>
    <dbReference type="NCBI Taxonomy" id="231439"/>
    <lineage>
        <taxon>Bacteria</taxon>
        <taxon>Pseudomonadati</taxon>
        <taxon>Thermodesulfobacteriota</taxon>
        <taxon>Desulfovibrionia</taxon>
        <taxon>Desulfovibrionales</taxon>
        <taxon>Desulfovibrionaceae</taxon>
    </lineage>
</organism>
<dbReference type="Proteomes" id="UP001061361">
    <property type="component" value="Chromosome"/>
</dbReference>
<name>A0ABM8APD5_9BACT</name>
<dbReference type="SUPFAM" id="SSF75169">
    <property type="entry name" value="DsrEFH-like"/>
    <property type="match status" value="1"/>
</dbReference>
<evidence type="ECO:0008006" key="3">
    <source>
        <dbReference type="Google" id="ProtNLM"/>
    </source>
</evidence>
<dbReference type="EMBL" id="AP026708">
    <property type="protein sequence ID" value="BDQ33254.1"/>
    <property type="molecule type" value="Genomic_DNA"/>
</dbReference>
<evidence type="ECO:0000313" key="1">
    <source>
        <dbReference type="EMBL" id="BDQ33254.1"/>
    </source>
</evidence>
<reference evidence="1" key="1">
    <citation type="submission" date="2022-08" db="EMBL/GenBank/DDBJ databases">
        <title>Genome Sequence of the sulphate-reducing bacterium, Pseudodesulfovibrio portus JCM14722.</title>
        <authorList>
            <person name="Kondo R."/>
            <person name="Kataoka T."/>
        </authorList>
    </citation>
    <scope>NUCLEOTIDE SEQUENCE</scope>
    <source>
        <strain evidence="1">JCM 14722</strain>
    </source>
</reference>
<gene>
    <name evidence="1" type="ORF">JCM14722_07960</name>
</gene>
<keyword evidence="2" id="KW-1185">Reference proteome</keyword>
<dbReference type="InterPro" id="IPR003787">
    <property type="entry name" value="Sulphur_relay_DsrE/F-like"/>
</dbReference>